<accession>A0A0U1ZAF3</accession>
<evidence type="ECO:0000313" key="3">
    <source>
        <dbReference type="Proteomes" id="UP000223875"/>
    </source>
</evidence>
<evidence type="ECO:0000313" key="2">
    <source>
        <dbReference type="EMBL" id="AJT60795.1"/>
    </source>
</evidence>
<keyword evidence="3" id="KW-1185">Reference proteome</keyword>
<proteinExistence type="predicted"/>
<name>A0A0U1ZAF3_9CAUD</name>
<feature type="compositionally biased region" description="Basic and acidic residues" evidence="1">
    <location>
        <begin position="16"/>
        <end position="46"/>
    </location>
</feature>
<feature type="region of interest" description="Disordered" evidence="1">
    <location>
        <begin position="1"/>
        <end position="82"/>
    </location>
</feature>
<dbReference type="EMBL" id="KP343639">
    <property type="protein sequence ID" value="AJT60795.1"/>
    <property type="molecule type" value="Genomic_DNA"/>
</dbReference>
<dbReference type="KEGG" id="vg:54975093"/>
<protein>
    <submittedName>
        <fullName evidence="2">Uncharacterized protein</fullName>
    </submittedName>
</protein>
<evidence type="ECO:0000256" key="1">
    <source>
        <dbReference type="SAM" id="MobiDB-lite"/>
    </source>
</evidence>
<feature type="compositionally biased region" description="Basic and acidic residues" evidence="1">
    <location>
        <begin position="58"/>
        <end position="73"/>
    </location>
</feature>
<organism evidence="2 3">
    <name type="scientific">Ralstonia phage phiITL-1</name>
    <dbReference type="NCBI Taxonomy" id="1597967"/>
    <lineage>
        <taxon>Viruses</taxon>
        <taxon>Duplodnaviria</taxon>
        <taxon>Heunggongvirae</taxon>
        <taxon>Uroviricota</taxon>
        <taxon>Caudoviricetes</taxon>
        <taxon>Autographivirales</taxon>
        <taxon>Autotranscriptaviridae</taxon>
        <taxon>Serkorvirus</taxon>
        <taxon>Serkorvirus ITL1</taxon>
    </lineage>
</organism>
<dbReference type="RefSeq" id="YP_009785047.1">
    <property type="nucleotide sequence ID" value="NC_047751.1"/>
</dbReference>
<dbReference type="Proteomes" id="UP000223875">
    <property type="component" value="Segment"/>
</dbReference>
<dbReference type="GeneID" id="54975093"/>
<reference evidence="2 3" key="1">
    <citation type="submission" date="2015-01" db="EMBL/GenBank/DDBJ databases">
        <title>Genomic characterization of bacteriophage ITL-1, lytic for Rasltonia solanacearum.</title>
        <authorList>
            <person name="Hernandez-Romano J."/>
            <person name="Martinez-Barnetche J."/>
            <person name="Tellez-Sosa J.M."/>
            <person name="Gomez-Barreto R.E."/>
            <person name="Teran-Leon I."/>
            <person name="Serrano-Plancarte R."/>
            <person name="Zavala-Padilla G."/>
            <person name="Estrada-Carrillo M."/>
        </authorList>
    </citation>
    <scope>NUCLEOTIDE SEQUENCE [LARGE SCALE GENOMIC DNA]</scope>
</reference>
<sequence>MNESPRRTAGTGPPRSRPEHAGRSARPGEADPRPVQRHHQVPEGQRRGNRTHVPGPEGSRREGAHQRGPDRGPVHRTPARPR</sequence>